<dbReference type="InterPro" id="IPR022085">
    <property type="entry name" value="OpdG"/>
</dbReference>
<evidence type="ECO:0000313" key="3">
    <source>
        <dbReference type="EMBL" id="ROW03818.1"/>
    </source>
</evidence>
<dbReference type="Gene3D" id="3.40.50.720">
    <property type="entry name" value="NAD(P)-binding Rossmann-like Domain"/>
    <property type="match status" value="1"/>
</dbReference>
<evidence type="ECO:0000259" key="2">
    <source>
        <dbReference type="Pfam" id="PF22685"/>
    </source>
</evidence>
<dbReference type="PANTHER" id="PTHR43708:SF1">
    <property type="entry name" value="GALACTOSE_LACTOSE METABOLISM REGULATORY PROTEIN GAL80"/>
    <property type="match status" value="1"/>
</dbReference>
<dbReference type="InterPro" id="IPR055080">
    <property type="entry name" value="Gal80p-like_C"/>
</dbReference>
<dbReference type="Pfam" id="PF22685">
    <property type="entry name" value="Gal80p_C-like"/>
    <property type="match status" value="1"/>
</dbReference>
<feature type="domain" description="Gal80p-like C-terminal" evidence="2">
    <location>
        <begin position="142"/>
        <end position="200"/>
    </location>
</feature>
<feature type="domain" description="Gfo/Idh/MocA-like oxidoreductase N-terminal" evidence="1">
    <location>
        <begin position="4"/>
        <end position="135"/>
    </location>
</feature>
<protein>
    <submittedName>
        <fullName evidence="3">Uncharacterized protein</fullName>
    </submittedName>
</protein>
<keyword evidence="4" id="KW-1185">Reference proteome</keyword>
<dbReference type="PANTHER" id="PTHR43708">
    <property type="entry name" value="CONSERVED EXPRESSED OXIDOREDUCTASE (EUROFUNG)"/>
    <property type="match status" value="1"/>
</dbReference>
<dbReference type="InterPro" id="IPR000683">
    <property type="entry name" value="Gfo/Idh/MocA-like_OxRdtase_N"/>
</dbReference>
<gene>
    <name evidence="3" type="ORF">VMCG_05360</name>
</gene>
<dbReference type="EMBL" id="LKEA01000015">
    <property type="protein sequence ID" value="ROW03818.1"/>
    <property type="molecule type" value="Genomic_DNA"/>
</dbReference>
<dbReference type="SUPFAM" id="SSF51735">
    <property type="entry name" value="NAD(P)-binding Rossmann-fold domains"/>
    <property type="match status" value="1"/>
</dbReference>
<dbReference type="STRING" id="356882.A0A423WKC9"/>
<evidence type="ECO:0000313" key="4">
    <source>
        <dbReference type="Proteomes" id="UP000283895"/>
    </source>
</evidence>
<dbReference type="Pfam" id="PF01408">
    <property type="entry name" value="GFO_IDH_MocA"/>
    <property type="match status" value="1"/>
</dbReference>
<sequence length="562" mass="62690">MAPIRIGIIGLSSSAVTSWASTAHLPYLLSVRGRANYSIVALCNSSLESAKKAIETYGLDSEKTKPYEDPVALAADPDIDMVVCCTRVDTHYALIRPSVEAGKAVYVEWPLTHDVQLSRELASLAAEKGVPTMVGLQGRLAPVVLKMKELVEEGGMGKVLSSEVRAYGGTIDRETVASGLSYFADRKIGGNIFMIGFAHNHLSEMPGHNGLPATEDIRIMKMRLAVEKGISDNPDDESAQIDAVAEAQGYFRGSGETVDIVNSYISGTIDVQETVRRLAEPIEYSYVTADGGRLFVSEERSARFQRPYHEPDKAVELCGPEEDLDELQKRVTDPEAPSTELQLWNLYYTILYAARKTPWRDEDAQQKLVDLVAALKARPDPDYPANITVPVMNHWIYDHRRLWSDGTMLGPSARESWNDQPRYNDVWHLPEVHAWANINAFVARLTAQDIHNFKLYGTGAIIDAVDAGEVLELNPHSYPPALSKDGRAEAVFEVAALWIRIAGESIYEYLRTEAKKDENQEWNRWQKRFEEEAVWAQYNPRVTALAREGAETMTRISGHPQK</sequence>
<dbReference type="Pfam" id="PF12311">
    <property type="entry name" value="DUF3632"/>
    <property type="match status" value="1"/>
</dbReference>
<dbReference type="AlphaFoldDB" id="A0A423WKC9"/>
<dbReference type="InterPro" id="IPR036291">
    <property type="entry name" value="NAD(P)-bd_dom_sf"/>
</dbReference>
<dbReference type="InterPro" id="IPR051317">
    <property type="entry name" value="Gfo/Idh/MocA_oxidoreduct"/>
</dbReference>
<dbReference type="Proteomes" id="UP000283895">
    <property type="component" value="Unassembled WGS sequence"/>
</dbReference>
<name>A0A423WKC9_9PEZI</name>
<comment type="caution">
    <text evidence="3">The sequence shown here is derived from an EMBL/GenBank/DDBJ whole genome shotgun (WGS) entry which is preliminary data.</text>
</comment>
<evidence type="ECO:0000259" key="1">
    <source>
        <dbReference type="Pfam" id="PF01408"/>
    </source>
</evidence>
<dbReference type="OrthoDB" id="3350591at2759"/>
<reference evidence="3 4" key="1">
    <citation type="submission" date="2015-09" db="EMBL/GenBank/DDBJ databases">
        <title>Host preference determinants of Valsa canker pathogens revealed by comparative genomics.</title>
        <authorList>
            <person name="Yin Z."/>
            <person name="Huang L."/>
        </authorList>
    </citation>
    <scope>NUCLEOTIDE SEQUENCE [LARGE SCALE GENOMIC DNA]</scope>
    <source>
        <strain evidence="3 4">03-1</strain>
    </source>
</reference>
<organism evidence="3 4">
    <name type="scientific">Cytospora schulzeri</name>
    <dbReference type="NCBI Taxonomy" id="448051"/>
    <lineage>
        <taxon>Eukaryota</taxon>
        <taxon>Fungi</taxon>
        <taxon>Dikarya</taxon>
        <taxon>Ascomycota</taxon>
        <taxon>Pezizomycotina</taxon>
        <taxon>Sordariomycetes</taxon>
        <taxon>Sordariomycetidae</taxon>
        <taxon>Diaporthales</taxon>
        <taxon>Cytosporaceae</taxon>
        <taxon>Cytospora</taxon>
    </lineage>
</organism>
<accession>A0A423WKC9</accession>
<dbReference type="GO" id="GO:0000166">
    <property type="term" value="F:nucleotide binding"/>
    <property type="evidence" value="ECO:0007669"/>
    <property type="project" value="InterPro"/>
</dbReference>
<proteinExistence type="predicted"/>